<dbReference type="EMBL" id="KI276158">
    <property type="protein sequence ID" value="ESA21770.1"/>
    <property type="molecule type" value="Genomic_DNA"/>
</dbReference>
<dbReference type="InterPro" id="IPR050863">
    <property type="entry name" value="CenT-Element_Derived"/>
</dbReference>
<dbReference type="HOGENOM" id="CLU_018294_5_0_1"/>
<dbReference type="AlphaFoldDB" id="U9UN15"/>
<dbReference type="GO" id="GO:0005634">
    <property type="term" value="C:nucleus"/>
    <property type="evidence" value="ECO:0007669"/>
    <property type="project" value="TreeGrafter"/>
</dbReference>
<sequence length="213" mass="24385">MPPICSEKSKNTRNIALFFNEKYQDLNIDRTTIKLEKVMQIWTSQATAAGLPLSNSILQLKGIEFAKLLNIEDQLKCTNERLRLRTLLAKYDEKDIYNAAFFFRMEPNQTLSTGKISRRKKPGRDQIFLLNGFIISIICENNSDLSDDDHNTEGEVAESSHSAQNQKKSKKKPIKKKPDIKLTNIELVYLPPNTTAHLQPMDAGIIHSFKSRY</sequence>
<evidence type="ECO:0000256" key="1">
    <source>
        <dbReference type="SAM" id="MobiDB-lite"/>
    </source>
</evidence>
<evidence type="ECO:0000259" key="2">
    <source>
        <dbReference type="Pfam" id="PF03184"/>
    </source>
</evidence>
<organism evidence="3">
    <name type="scientific">Rhizophagus irregularis (strain DAOM 181602 / DAOM 197198 / MUCL 43194)</name>
    <name type="common">Arbuscular mycorrhizal fungus</name>
    <name type="synonym">Glomus intraradices</name>
    <dbReference type="NCBI Taxonomy" id="747089"/>
    <lineage>
        <taxon>Eukaryota</taxon>
        <taxon>Fungi</taxon>
        <taxon>Fungi incertae sedis</taxon>
        <taxon>Mucoromycota</taxon>
        <taxon>Glomeromycotina</taxon>
        <taxon>Glomeromycetes</taxon>
        <taxon>Glomerales</taxon>
        <taxon>Glomeraceae</taxon>
        <taxon>Rhizophagus</taxon>
    </lineage>
</organism>
<dbReference type="Pfam" id="PF03184">
    <property type="entry name" value="DDE_1"/>
    <property type="match status" value="1"/>
</dbReference>
<dbReference type="PANTHER" id="PTHR19303">
    <property type="entry name" value="TRANSPOSON"/>
    <property type="match status" value="1"/>
</dbReference>
<proteinExistence type="predicted"/>
<reference evidence="3" key="1">
    <citation type="submission" date="2013-07" db="EMBL/GenBank/DDBJ databases">
        <title>The genome of an arbuscular mycorrhizal fungus provides insights into the evolution of the oldest plant symbiosis.</title>
        <authorList>
            <consortium name="DOE Joint Genome Institute"/>
            <person name="Tisserant E."/>
            <person name="Malbreil M."/>
            <person name="Kuo A."/>
            <person name="Kohler A."/>
            <person name="Symeonidi A."/>
            <person name="Balestrini R."/>
            <person name="Charron P."/>
            <person name="Duensing N."/>
            <person name="Frei-dit-Frey N."/>
            <person name="Gianinazzi-Pearson V."/>
            <person name="Gilbert B."/>
            <person name="Handa Y."/>
            <person name="Hijri M."/>
            <person name="Kaul R."/>
            <person name="Kawaguchi M."/>
            <person name="Krajinski F."/>
            <person name="Lammers P."/>
            <person name="Lapierre D."/>
            <person name="Masclaux F.G."/>
            <person name="Murat C."/>
            <person name="Morin E."/>
            <person name="Ndikumana S."/>
            <person name="Pagni M."/>
            <person name="Petitpierre D."/>
            <person name="Requena N."/>
            <person name="Rosikiewicz P."/>
            <person name="Riley R."/>
            <person name="Saito K."/>
            <person name="San Clemente H."/>
            <person name="Shapiro H."/>
            <person name="van Tuinen D."/>
            <person name="Becard G."/>
            <person name="Bonfante P."/>
            <person name="Paszkowski U."/>
            <person name="Shachar-Hill Y."/>
            <person name="Young J.P."/>
            <person name="Sanders I.R."/>
            <person name="Henrissat B."/>
            <person name="Rensing S.A."/>
            <person name="Grigoriev I.V."/>
            <person name="Corradi N."/>
            <person name="Roux C."/>
            <person name="Martin F."/>
        </authorList>
    </citation>
    <scope>NUCLEOTIDE SEQUENCE</scope>
    <source>
        <strain evidence="3">DAOM 197198</strain>
    </source>
</reference>
<dbReference type="Gene3D" id="1.10.10.60">
    <property type="entry name" value="Homeodomain-like"/>
    <property type="match status" value="1"/>
</dbReference>
<feature type="domain" description="DDE-1" evidence="2">
    <location>
        <begin position="178"/>
        <end position="213"/>
    </location>
</feature>
<dbReference type="VEuPathDB" id="FungiDB:RhiirFUN_008002"/>
<name>U9UN15_RHIID</name>
<accession>U9UN15</accession>
<protein>
    <recommendedName>
        <fullName evidence="2">DDE-1 domain-containing protein</fullName>
    </recommendedName>
</protein>
<dbReference type="InterPro" id="IPR004875">
    <property type="entry name" value="DDE_SF_endonuclease_dom"/>
</dbReference>
<gene>
    <name evidence="3" type="ORF">GLOINDRAFT_17116</name>
</gene>
<evidence type="ECO:0000313" key="3">
    <source>
        <dbReference type="EMBL" id="ESA21770.1"/>
    </source>
</evidence>
<dbReference type="PANTHER" id="PTHR19303:SF73">
    <property type="entry name" value="PROTEIN PDC2"/>
    <property type="match status" value="1"/>
</dbReference>
<feature type="region of interest" description="Disordered" evidence="1">
    <location>
        <begin position="148"/>
        <end position="176"/>
    </location>
</feature>
<dbReference type="GO" id="GO:0003677">
    <property type="term" value="F:DNA binding"/>
    <property type="evidence" value="ECO:0007669"/>
    <property type="project" value="TreeGrafter"/>
</dbReference>